<dbReference type="InterPro" id="IPR027706">
    <property type="entry name" value="PGP_Pase"/>
</dbReference>
<dbReference type="Gene3D" id="3.40.50.1000">
    <property type="entry name" value="HAD superfamily/HAD-like"/>
    <property type="match status" value="1"/>
</dbReference>
<dbReference type="InterPro" id="IPR036412">
    <property type="entry name" value="HAD-like_sf"/>
</dbReference>
<dbReference type="EMBL" id="JALJOT010000010">
    <property type="protein sequence ID" value="KAK9906745.1"/>
    <property type="molecule type" value="Genomic_DNA"/>
</dbReference>
<evidence type="ECO:0000313" key="2">
    <source>
        <dbReference type="Proteomes" id="UP001491310"/>
    </source>
</evidence>
<reference evidence="1 2" key="1">
    <citation type="journal article" date="2024" name="Nat. Commun.">
        <title>Phylogenomics reveals the evolutionary origins of lichenization in chlorophyte algae.</title>
        <authorList>
            <person name="Puginier C."/>
            <person name="Libourel C."/>
            <person name="Otte J."/>
            <person name="Skaloud P."/>
            <person name="Haon M."/>
            <person name="Grisel S."/>
            <person name="Petersen M."/>
            <person name="Berrin J.G."/>
            <person name="Delaux P.M."/>
            <person name="Dal Grande F."/>
            <person name="Keller J."/>
        </authorList>
    </citation>
    <scope>NUCLEOTIDE SEQUENCE [LARGE SCALE GENOMIC DNA]</scope>
    <source>
        <strain evidence="1 2">SAG 216-7</strain>
    </source>
</reference>
<dbReference type="NCBIfam" id="TIGR01668">
    <property type="entry name" value="YqeG_hyp_ppase"/>
    <property type="match status" value="1"/>
</dbReference>
<dbReference type="Proteomes" id="UP001491310">
    <property type="component" value="Unassembled WGS sequence"/>
</dbReference>
<organism evidence="1 2">
    <name type="scientific">Coccomyxa subellipsoidea</name>
    <dbReference type="NCBI Taxonomy" id="248742"/>
    <lineage>
        <taxon>Eukaryota</taxon>
        <taxon>Viridiplantae</taxon>
        <taxon>Chlorophyta</taxon>
        <taxon>core chlorophytes</taxon>
        <taxon>Trebouxiophyceae</taxon>
        <taxon>Trebouxiophyceae incertae sedis</taxon>
        <taxon>Coccomyxaceae</taxon>
        <taxon>Coccomyxa</taxon>
    </lineage>
</organism>
<dbReference type="NCBIfam" id="TIGR01662">
    <property type="entry name" value="HAD-SF-IIIA"/>
    <property type="match status" value="1"/>
</dbReference>
<gene>
    <name evidence="1" type="ORF">WJX75_007252</name>
</gene>
<evidence type="ECO:0008006" key="3">
    <source>
        <dbReference type="Google" id="ProtNLM"/>
    </source>
</evidence>
<dbReference type="InterPro" id="IPR023214">
    <property type="entry name" value="HAD_sf"/>
</dbReference>
<comment type="caution">
    <text evidence="1">The sequence shown here is derived from an EMBL/GenBank/DDBJ whole genome shotgun (WGS) entry which is preliminary data.</text>
</comment>
<dbReference type="InterPro" id="IPR010021">
    <property type="entry name" value="PGPP1/Gep4"/>
</dbReference>
<dbReference type="SUPFAM" id="SSF56784">
    <property type="entry name" value="HAD-like"/>
    <property type="match status" value="1"/>
</dbReference>
<accession>A0ABR2YJU6</accession>
<evidence type="ECO:0000313" key="1">
    <source>
        <dbReference type="EMBL" id="KAK9906745.1"/>
    </source>
</evidence>
<name>A0ABR2YJU6_9CHLO</name>
<dbReference type="PANTHER" id="PTHR19288">
    <property type="entry name" value="4-NITROPHENYLPHOSPHATASE-RELATED"/>
    <property type="match status" value="1"/>
</dbReference>
<proteinExistence type="predicted"/>
<dbReference type="Pfam" id="PF09419">
    <property type="entry name" value="PGP_phosphatase"/>
    <property type="match status" value="1"/>
</dbReference>
<sequence>MSTKEDNTNLRKPILKAHTEAAFPKSSDCASSEAKNDVPLHHRSLWQRLGQSFNLVGICLFMRVLFGKNELALPHVSVPSIAWLDWEALRKAGFEGCVFDKDNTLTEPYADEVAPQLLPSLRRCQQAFGGRLVLFSNSAGLAQFDPRGHEADALEAALGIPVLRHSEKKPAGEAATLEAHFGCSPSKLVMIGDRYLTDVVYGNRHGMLTIRPTPLTLAGEPLAVRLARRIETFFVRRWRGKGRTAPQHPLARKPEALYSFVADNKIALW</sequence>
<dbReference type="PANTHER" id="PTHR19288:SF25">
    <property type="entry name" value="PHOSPHATIDYLGLYCEROPHOSPHATASE GEP4, MITOCHONDRIAL"/>
    <property type="match status" value="1"/>
</dbReference>
<protein>
    <recommendedName>
        <fullName evidence="3">HAD-superfamily phosphatase</fullName>
    </recommendedName>
</protein>
<keyword evidence="2" id="KW-1185">Reference proteome</keyword>
<dbReference type="InterPro" id="IPR006549">
    <property type="entry name" value="HAD-SF_hydro_IIIA"/>
</dbReference>